<keyword evidence="3 5" id="KW-0175">Coiled coil</keyword>
<comment type="caution">
    <text evidence="6">The sequence shown here is derived from an EMBL/GenBank/DDBJ whole genome shotgun (WGS) entry which is preliminary data.</text>
</comment>
<dbReference type="PANTHER" id="PTHR30563:SF0">
    <property type="entry name" value="DNA RECOMBINATION PROTEIN RMUC"/>
    <property type="match status" value="1"/>
</dbReference>
<evidence type="ECO:0000313" key="6">
    <source>
        <dbReference type="EMBL" id="MBB2496641.1"/>
    </source>
</evidence>
<dbReference type="GO" id="GO:0006310">
    <property type="term" value="P:DNA recombination"/>
    <property type="evidence" value="ECO:0007669"/>
    <property type="project" value="UniProtKB-KW"/>
</dbReference>
<reference evidence="6 7" key="1">
    <citation type="submission" date="2020-08" db="EMBL/GenBank/DDBJ databases">
        <authorList>
            <person name="Kim C.M."/>
        </authorList>
    </citation>
    <scope>NUCLEOTIDE SEQUENCE [LARGE SCALE GENOMIC DNA]</scope>
    <source>
        <strain evidence="6 7">UL070</strain>
    </source>
</reference>
<feature type="coiled-coil region" evidence="5">
    <location>
        <begin position="27"/>
        <end position="121"/>
    </location>
</feature>
<evidence type="ECO:0000256" key="1">
    <source>
        <dbReference type="ARBA" id="ARBA00003416"/>
    </source>
</evidence>
<dbReference type="EMBL" id="JACJUD010000005">
    <property type="protein sequence ID" value="MBB2496641.1"/>
    <property type="molecule type" value="Genomic_DNA"/>
</dbReference>
<comment type="function">
    <text evidence="1">Involved in DNA recombination.</text>
</comment>
<protein>
    <submittedName>
        <fullName evidence="6">DNA recombination protein RmuC</fullName>
    </submittedName>
</protein>
<name>A0A7W4LNW5_9GAMM</name>
<gene>
    <name evidence="6" type="primary">rmuC</name>
    <name evidence="6" type="ORF">H3H51_16585</name>
</gene>
<sequence length="453" mass="51267">MLEERLNTARLAQDGLTAQLDGSLDEVRSLQQEGARQQAELAALRRESELLGQERVTAREAAQDWSRERELKEGELRRLESERAGLSAELREQQDGHQQRLSDLQNSRDELRAQFAELAGKIFDEREQRFAETSQQRLGQLLDPLKERIQSFEKRVEESYQNEARERFSLAKELERLQQLNLRLGDEATNLTRALKGQKTQGNWGELVLERVLEHAGLEKGREYETQVSLKGADGERFQPDVLIQLPGDKQVIIDAKVSLTAYQQYVTADDEVIQQQALKQHLLSLRTHLKGLAGKDYKRLDGLHSLDFVLLFVPIEAAFAAALQADQNLFQDAFEQHVVIVSPTTLLATLRVIDSLWRQERQSQNAREIAERAGQLYDKFVAFIGDLDEVGSRLQQLDKAYAAARNKLCEGRGNLVNRVENLKLLGARASKSLPADLLERAAGVPMLDDAGE</sequence>
<keyword evidence="7" id="KW-1185">Reference proteome</keyword>
<proteinExistence type="inferred from homology"/>
<evidence type="ECO:0000256" key="4">
    <source>
        <dbReference type="ARBA" id="ARBA00023172"/>
    </source>
</evidence>
<evidence type="ECO:0000256" key="3">
    <source>
        <dbReference type="ARBA" id="ARBA00023054"/>
    </source>
</evidence>
<dbReference type="Pfam" id="PF02646">
    <property type="entry name" value="RmuC"/>
    <property type="match status" value="1"/>
</dbReference>
<dbReference type="Proteomes" id="UP000542720">
    <property type="component" value="Unassembled WGS sequence"/>
</dbReference>
<dbReference type="AlphaFoldDB" id="A0A7W4LNW5"/>
<organism evidence="6 7">
    <name type="scientific">Aquipseudomonas ullengensis</name>
    <dbReference type="NCBI Taxonomy" id="2759166"/>
    <lineage>
        <taxon>Bacteria</taxon>
        <taxon>Pseudomonadati</taxon>
        <taxon>Pseudomonadota</taxon>
        <taxon>Gammaproteobacteria</taxon>
        <taxon>Pseudomonadales</taxon>
        <taxon>Pseudomonadaceae</taxon>
        <taxon>Aquipseudomonas</taxon>
    </lineage>
</organism>
<dbReference type="PANTHER" id="PTHR30563">
    <property type="entry name" value="DNA RECOMBINATION PROTEIN RMUC"/>
    <property type="match status" value="1"/>
</dbReference>
<comment type="similarity">
    <text evidence="2">Belongs to the RmuC family.</text>
</comment>
<evidence type="ECO:0000313" key="7">
    <source>
        <dbReference type="Proteomes" id="UP000542720"/>
    </source>
</evidence>
<accession>A0A7W4LNW5</accession>
<dbReference type="InterPro" id="IPR003798">
    <property type="entry name" value="DNA_recombination_RmuC"/>
</dbReference>
<keyword evidence="4" id="KW-0233">DNA recombination</keyword>
<feature type="coiled-coil region" evidence="5">
    <location>
        <begin position="160"/>
        <end position="194"/>
    </location>
</feature>
<evidence type="ECO:0000256" key="2">
    <source>
        <dbReference type="ARBA" id="ARBA00009840"/>
    </source>
</evidence>
<evidence type="ECO:0000256" key="5">
    <source>
        <dbReference type="SAM" id="Coils"/>
    </source>
</evidence>